<dbReference type="AlphaFoldDB" id="A0AAX4P2V2"/>
<dbReference type="InterPro" id="IPR000834">
    <property type="entry name" value="Peptidase_M14"/>
</dbReference>
<feature type="compositionally biased region" description="Polar residues" evidence="3">
    <location>
        <begin position="525"/>
        <end position="541"/>
    </location>
</feature>
<keyword evidence="4" id="KW-1133">Transmembrane helix</keyword>
<feature type="chain" id="PRO_5043870146" evidence="5">
    <location>
        <begin position="27"/>
        <end position="609"/>
    </location>
</feature>
<evidence type="ECO:0000256" key="5">
    <source>
        <dbReference type="SAM" id="SignalP"/>
    </source>
</evidence>
<dbReference type="PANTHER" id="PTHR11705:SF119">
    <property type="entry name" value="OS02G0119300 PROTEIN"/>
    <property type="match status" value="1"/>
</dbReference>
<dbReference type="SMART" id="SM00631">
    <property type="entry name" value="Zn_pept"/>
    <property type="match status" value="1"/>
</dbReference>
<dbReference type="PANTHER" id="PTHR11705">
    <property type="entry name" value="PROTEASE FAMILY M14 CARBOXYPEPTIDASE A,B"/>
    <property type="match status" value="1"/>
</dbReference>
<accession>A0AAX4P2V2</accession>
<dbReference type="SUPFAM" id="SSF53187">
    <property type="entry name" value="Zn-dependent exopeptidases"/>
    <property type="match status" value="1"/>
</dbReference>
<gene>
    <name evidence="7" type="ORF">HKI87_03g21410</name>
</gene>
<evidence type="ECO:0000256" key="4">
    <source>
        <dbReference type="SAM" id="Phobius"/>
    </source>
</evidence>
<protein>
    <submittedName>
        <fullName evidence="7">Zinc carboxypeptidase</fullName>
    </submittedName>
</protein>
<feature type="transmembrane region" description="Helical" evidence="4">
    <location>
        <begin position="561"/>
        <end position="585"/>
    </location>
</feature>
<keyword evidence="4" id="KW-0812">Transmembrane</keyword>
<keyword evidence="7" id="KW-0378">Hydrolase</keyword>
<keyword evidence="8" id="KW-1185">Reference proteome</keyword>
<evidence type="ECO:0000313" key="8">
    <source>
        <dbReference type="Proteomes" id="UP001472866"/>
    </source>
</evidence>
<sequence>MRRPSSGLAWALALGAFCLFAHTALGRQHNFNVKEEFKRVGIFECSQPEVGIQRPLGYYREDGYPTPDWENMYSKLDVQTRRIYEVVGQNPKEMHIQNLYSEGLEIQDSTASADIDLVVYERGGLSADTLQAVNSIGSDQVVEDWLRENNLEDWRENNERARPIPRKRPTDGKLRVVFIFGEHGREIVTTEMAEYFVKLLSEASVETLMPIFEDRTFVDDVLAALDEVVIHIVPCENKSGRRIVETPDDEDTYPRTYQLMNKTTHSKYPSNICHRPNSRGVDPNRNWPVKWGNKPLDYQAEQEFGGPAPLSEPEPRLLFRVYKSVEPISTVNVHSGMHGIFMPPDFSPLMENEVDLLAQVKLQDRLNDRWMDGKSTVGAAGYAVGYVAYGSHNDFVRTGFGVPSTQTWEIAGNWFTQFQNCMETYNPILGDELKEYVRNWTGMALEHITHLHKGLIPGIRSPPNEFSKEVAEIPNPHVCGITQAHVDAMNGLGDIAFGRGDRAERFAFVEEVMRRTPTIVMPTLDNPNPIQKNSGLPPSGQQIVEDLKKKVKIRREGASNYSLMMGSYTIMIFGLLFVTLSFYTYRRVSLGRTGRRGWRPRRYRVWDVV</sequence>
<keyword evidence="7" id="KW-0645">Protease</keyword>
<dbReference type="GO" id="GO:0008270">
    <property type="term" value="F:zinc ion binding"/>
    <property type="evidence" value="ECO:0007669"/>
    <property type="project" value="InterPro"/>
</dbReference>
<dbReference type="Proteomes" id="UP001472866">
    <property type="component" value="Chromosome 03"/>
</dbReference>
<dbReference type="GO" id="GO:0004181">
    <property type="term" value="F:metallocarboxypeptidase activity"/>
    <property type="evidence" value="ECO:0007669"/>
    <property type="project" value="InterPro"/>
</dbReference>
<dbReference type="Gene3D" id="3.40.630.10">
    <property type="entry name" value="Zn peptidases"/>
    <property type="match status" value="1"/>
</dbReference>
<proteinExistence type="inferred from homology"/>
<comment type="similarity">
    <text evidence="2">Belongs to the peptidase M14 family.</text>
</comment>
<organism evidence="7 8">
    <name type="scientific">Chloropicon roscoffensis</name>
    <dbReference type="NCBI Taxonomy" id="1461544"/>
    <lineage>
        <taxon>Eukaryota</taxon>
        <taxon>Viridiplantae</taxon>
        <taxon>Chlorophyta</taxon>
        <taxon>Chloropicophyceae</taxon>
        <taxon>Chloropicales</taxon>
        <taxon>Chloropicaceae</taxon>
        <taxon>Chloropicon</taxon>
    </lineage>
</organism>
<reference evidence="7 8" key="1">
    <citation type="submission" date="2024-03" db="EMBL/GenBank/DDBJ databases">
        <title>Complete genome sequence of the green alga Chloropicon roscoffensis RCC1871.</title>
        <authorList>
            <person name="Lemieux C."/>
            <person name="Pombert J.-F."/>
            <person name="Otis C."/>
            <person name="Turmel M."/>
        </authorList>
    </citation>
    <scope>NUCLEOTIDE SEQUENCE [LARGE SCALE GENOMIC DNA]</scope>
    <source>
        <strain evidence="7 8">RCC1871</strain>
    </source>
</reference>
<feature type="domain" description="Peptidase M14" evidence="6">
    <location>
        <begin position="73"/>
        <end position="423"/>
    </location>
</feature>
<evidence type="ECO:0000256" key="2">
    <source>
        <dbReference type="ARBA" id="ARBA00005988"/>
    </source>
</evidence>
<keyword evidence="5" id="KW-0732">Signal</keyword>
<dbReference type="Pfam" id="PF00246">
    <property type="entry name" value="Peptidase_M14"/>
    <property type="match status" value="1"/>
</dbReference>
<dbReference type="GO" id="GO:0005615">
    <property type="term" value="C:extracellular space"/>
    <property type="evidence" value="ECO:0007669"/>
    <property type="project" value="TreeGrafter"/>
</dbReference>
<comment type="cofactor">
    <cofactor evidence="1">
        <name>Zn(2+)</name>
        <dbReference type="ChEBI" id="CHEBI:29105"/>
    </cofactor>
</comment>
<evidence type="ECO:0000259" key="6">
    <source>
        <dbReference type="SMART" id="SM00631"/>
    </source>
</evidence>
<dbReference type="GO" id="GO:0006508">
    <property type="term" value="P:proteolysis"/>
    <property type="evidence" value="ECO:0007669"/>
    <property type="project" value="InterPro"/>
</dbReference>
<evidence type="ECO:0000256" key="3">
    <source>
        <dbReference type="SAM" id="MobiDB-lite"/>
    </source>
</evidence>
<evidence type="ECO:0000313" key="7">
    <source>
        <dbReference type="EMBL" id="WZN60607.1"/>
    </source>
</evidence>
<name>A0AAX4P2V2_9CHLO</name>
<keyword evidence="4" id="KW-0472">Membrane</keyword>
<evidence type="ECO:0000256" key="1">
    <source>
        <dbReference type="ARBA" id="ARBA00001947"/>
    </source>
</evidence>
<feature type="signal peptide" evidence="5">
    <location>
        <begin position="1"/>
        <end position="26"/>
    </location>
</feature>
<keyword evidence="7" id="KW-0121">Carboxypeptidase</keyword>
<dbReference type="EMBL" id="CP151503">
    <property type="protein sequence ID" value="WZN60607.1"/>
    <property type="molecule type" value="Genomic_DNA"/>
</dbReference>
<feature type="region of interest" description="Disordered" evidence="3">
    <location>
        <begin position="520"/>
        <end position="541"/>
    </location>
</feature>